<gene>
    <name evidence="1" type="ORF">MRATA1EN22A_LOCUS21024</name>
</gene>
<protein>
    <submittedName>
        <fullName evidence="1">Uncharacterized protein</fullName>
    </submittedName>
</protein>
<evidence type="ECO:0000313" key="1">
    <source>
        <dbReference type="EMBL" id="CAN0480699.1"/>
    </source>
</evidence>
<accession>A0AC59ZPI6</accession>
<name>A0AC59ZPI6_RANTA</name>
<evidence type="ECO:0000313" key="2">
    <source>
        <dbReference type="Proteomes" id="UP001162501"/>
    </source>
</evidence>
<sequence>MSQLFASGGQSIGVSALTRKCSASNEHPGLISFRMDWLDLLAVQGNLKSLFQHHGSKASILQHSAFFIVQLSHPYMSTGKTIALTRQTFVGLIIYLFYTYQ</sequence>
<dbReference type="Proteomes" id="UP001162501">
    <property type="component" value="Chromosome 32"/>
</dbReference>
<dbReference type="EMBL" id="OX596116">
    <property type="protein sequence ID" value="CAN0480699.1"/>
    <property type="molecule type" value="Genomic_DNA"/>
</dbReference>
<reference evidence="1" key="2">
    <citation type="submission" date="2025-03" db="EMBL/GenBank/DDBJ databases">
        <authorList>
            <consortium name="ELIXIR-Norway"/>
            <consortium name="Elixir Norway"/>
        </authorList>
    </citation>
    <scope>NUCLEOTIDE SEQUENCE</scope>
</reference>
<reference evidence="1" key="1">
    <citation type="submission" date="2023-05" db="EMBL/GenBank/DDBJ databases">
        <authorList>
            <consortium name="ELIXIR-Norway"/>
        </authorList>
    </citation>
    <scope>NUCLEOTIDE SEQUENCE</scope>
</reference>
<proteinExistence type="predicted"/>
<organism evidence="1 2">
    <name type="scientific">Rangifer tarandus platyrhynchus</name>
    <name type="common">Svalbard reindeer</name>
    <dbReference type="NCBI Taxonomy" id="3082113"/>
    <lineage>
        <taxon>Eukaryota</taxon>
        <taxon>Metazoa</taxon>
        <taxon>Chordata</taxon>
        <taxon>Craniata</taxon>
        <taxon>Vertebrata</taxon>
        <taxon>Euteleostomi</taxon>
        <taxon>Mammalia</taxon>
        <taxon>Eutheria</taxon>
        <taxon>Laurasiatheria</taxon>
        <taxon>Artiodactyla</taxon>
        <taxon>Ruminantia</taxon>
        <taxon>Pecora</taxon>
        <taxon>Cervidae</taxon>
        <taxon>Odocoileinae</taxon>
        <taxon>Rangifer</taxon>
    </lineage>
</organism>